<dbReference type="PANTHER" id="PTHR33055:SF3">
    <property type="entry name" value="PUTATIVE TRANSPOSASE FOR IS117-RELATED"/>
    <property type="match status" value="1"/>
</dbReference>
<evidence type="ECO:0000313" key="3">
    <source>
        <dbReference type="EMBL" id="SNT09728.1"/>
    </source>
</evidence>
<dbReference type="GO" id="GO:0004803">
    <property type="term" value="F:transposase activity"/>
    <property type="evidence" value="ECO:0007669"/>
    <property type="project" value="InterPro"/>
</dbReference>
<feature type="domain" description="Transposase IS116/IS110/IS902 C-terminal" evidence="2">
    <location>
        <begin position="210"/>
        <end position="285"/>
    </location>
</feature>
<organism evidence="3 4">
    <name type="scientific">Antarctobacter heliothermus</name>
    <dbReference type="NCBI Taxonomy" id="74033"/>
    <lineage>
        <taxon>Bacteria</taxon>
        <taxon>Pseudomonadati</taxon>
        <taxon>Pseudomonadota</taxon>
        <taxon>Alphaproteobacteria</taxon>
        <taxon>Rhodobacterales</taxon>
        <taxon>Roseobacteraceae</taxon>
        <taxon>Antarctobacter</taxon>
    </lineage>
</organism>
<accession>A0A239JW92</accession>
<proteinExistence type="predicted"/>
<dbReference type="Pfam" id="PF02371">
    <property type="entry name" value="Transposase_20"/>
    <property type="match status" value="1"/>
</dbReference>
<evidence type="ECO:0000259" key="2">
    <source>
        <dbReference type="Pfam" id="PF02371"/>
    </source>
</evidence>
<evidence type="ECO:0000259" key="1">
    <source>
        <dbReference type="Pfam" id="PF01548"/>
    </source>
</evidence>
<dbReference type="Proteomes" id="UP000198440">
    <property type="component" value="Unassembled WGS sequence"/>
</dbReference>
<sequence length="342" mass="38120">MKDMMIGVDLAKNVFQAHGALLTGEVQFRKKLTRQHFTAFMAQQAPCLVIFEACGGAHYWAREMEALGHEVKLIAPQYVRPFVKRQKNDAADAEAIVIAARQPEMRFVEPKSVEQQSCAAVFRGRERLVHQRTADVNALRALLYEHGHVFPVGMRYLDRITALVDEETSGLPALIREECQDLLAQIAEKTARVTERTAKLKALASQSDRARRLQTMPGVGPMTAVAVEAFGPDMAQFKTGRDYAAWLGLVPRQHSSGGKERLGRMTKAGQADIRRLLIIGAMSRLGWLGRRTIAEGSWLSRMLARKPKMLAAIALANKMARQMWAMLTKNEDYRDPALAVAA</sequence>
<dbReference type="OrthoDB" id="8261795at2"/>
<name>A0A239JW92_9RHOB</name>
<evidence type="ECO:0000313" key="4">
    <source>
        <dbReference type="Proteomes" id="UP000198440"/>
    </source>
</evidence>
<gene>
    <name evidence="3" type="ORF">SAMN04488078_105717</name>
</gene>
<dbReference type="RefSeq" id="WP_089279795.1">
    <property type="nucleotide sequence ID" value="NZ_FZON01000057.1"/>
</dbReference>
<feature type="domain" description="Transposase IS110-like N-terminal" evidence="1">
    <location>
        <begin position="6"/>
        <end position="145"/>
    </location>
</feature>
<dbReference type="AlphaFoldDB" id="A0A239JW92"/>
<dbReference type="InterPro" id="IPR002525">
    <property type="entry name" value="Transp_IS110-like_N"/>
</dbReference>
<dbReference type="InterPro" id="IPR003346">
    <property type="entry name" value="Transposase_20"/>
</dbReference>
<dbReference type="InterPro" id="IPR047650">
    <property type="entry name" value="Transpos_IS110"/>
</dbReference>
<dbReference type="Pfam" id="PF01548">
    <property type="entry name" value="DEDD_Tnp_IS110"/>
    <property type="match status" value="1"/>
</dbReference>
<dbReference type="GO" id="GO:0006313">
    <property type="term" value="P:DNA transposition"/>
    <property type="evidence" value="ECO:0007669"/>
    <property type="project" value="InterPro"/>
</dbReference>
<dbReference type="NCBIfam" id="NF033542">
    <property type="entry name" value="transpos_IS110"/>
    <property type="match status" value="1"/>
</dbReference>
<reference evidence="3 4" key="1">
    <citation type="submission" date="2017-06" db="EMBL/GenBank/DDBJ databases">
        <authorList>
            <person name="Kim H.J."/>
            <person name="Triplett B.A."/>
        </authorList>
    </citation>
    <scope>NUCLEOTIDE SEQUENCE [LARGE SCALE GENOMIC DNA]</scope>
    <source>
        <strain evidence="3 4">DSM 11445</strain>
    </source>
</reference>
<dbReference type="GO" id="GO:0003677">
    <property type="term" value="F:DNA binding"/>
    <property type="evidence" value="ECO:0007669"/>
    <property type="project" value="InterPro"/>
</dbReference>
<dbReference type="EMBL" id="FZON01000057">
    <property type="protein sequence ID" value="SNT09728.1"/>
    <property type="molecule type" value="Genomic_DNA"/>
</dbReference>
<protein>
    <submittedName>
        <fullName evidence="3">Transposase</fullName>
    </submittedName>
</protein>
<dbReference type="PANTHER" id="PTHR33055">
    <property type="entry name" value="TRANSPOSASE FOR INSERTION SEQUENCE ELEMENT IS1111A"/>
    <property type="match status" value="1"/>
</dbReference>